<dbReference type="InterPro" id="IPR013097">
    <property type="entry name" value="Dabb"/>
</dbReference>
<dbReference type="PANTHER" id="PTHR33178:SF10">
    <property type="entry name" value="STRESS-RESPONSE A_B BARREL DOMAIN-CONTAINING PROTEIN"/>
    <property type="match status" value="1"/>
</dbReference>
<name>A0ABU5Q5E1_9BACT</name>
<evidence type="ECO:0000256" key="2">
    <source>
        <dbReference type="SAM" id="SignalP"/>
    </source>
</evidence>
<feature type="chain" id="PRO_5046158646" evidence="2">
    <location>
        <begin position="21"/>
        <end position="128"/>
    </location>
</feature>
<organism evidence="4 5">
    <name type="scientific">Arcicella rigui</name>
    <dbReference type="NCBI Taxonomy" id="797020"/>
    <lineage>
        <taxon>Bacteria</taxon>
        <taxon>Pseudomonadati</taxon>
        <taxon>Bacteroidota</taxon>
        <taxon>Cytophagia</taxon>
        <taxon>Cytophagales</taxon>
        <taxon>Flectobacillaceae</taxon>
        <taxon>Arcicella</taxon>
    </lineage>
</organism>
<gene>
    <name evidence="4" type="ORF">VB248_02825</name>
</gene>
<dbReference type="PROSITE" id="PS51502">
    <property type="entry name" value="S_R_A_B_BARREL"/>
    <property type="match status" value="1"/>
</dbReference>
<evidence type="ECO:0000259" key="3">
    <source>
        <dbReference type="PROSITE" id="PS51502"/>
    </source>
</evidence>
<reference evidence="4 5" key="1">
    <citation type="submission" date="2023-12" db="EMBL/GenBank/DDBJ databases">
        <title>Novel species of the genus Arcicella isolated from rivers.</title>
        <authorList>
            <person name="Lu H."/>
        </authorList>
    </citation>
    <scope>NUCLEOTIDE SEQUENCE [LARGE SCALE GENOMIC DNA]</scope>
    <source>
        <strain evidence="4 5">KCTC 23307</strain>
    </source>
</reference>
<dbReference type="InterPro" id="IPR011008">
    <property type="entry name" value="Dimeric_a/b-barrel"/>
</dbReference>
<feature type="signal peptide" evidence="2">
    <location>
        <begin position="1"/>
        <end position="20"/>
    </location>
</feature>
<evidence type="ECO:0000256" key="1">
    <source>
        <dbReference type="ARBA" id="ARBA00011738"/>
    </source>
</evidence>
<evidence type="ECO:0000313" key="4">
    <source>
        <dbReference type="EMBL" id="MEA5138049.1"/>
    </source>
</evidence>
<proteinExistence type="predicted"/>
<dbReference type="Gene3D" id="3.30.70.100">
    <property type="match status" value="1"/>
</dbReference>
<dbReference type="RefSeq" id="WP_323295215.1">
    <property type="nucleotide sequence ID" value="NZ_JAYFUM010000003.1"/>
</dbReference>
<dbReference type="Pfam" id="PF07876">
    <property type="entry name" value="Dabb"/>
    <property type="match status" value="1"/>
</dbReference>
<sequence>MKKNLFTFVILFLMSALAMAHPKHPAGKVLRHVVIFKFKESSSAEDVEKVAQAFANLKKQIKEVKAFEWGINNSPEHFDQGFTHCFVLTFANEHDRDVVYQKHPAHQAFQEILKPHMDKVFVVDYWTK</sequence>
<dbReference type="InterPro" id="IPR044662">
    <property type="entry name" value="HS1/DABB1-like"/>
</dbReference>
<dbReference type="Proteomes" id="UP001302949">
    <property type="component" value="Unassembled WGS sequence"/>
</dbReference>
<accession>A0ABU5Q5E1</accession>
<protein>
    <submittedName>
        <fullName evidence="4">Dabb family protein</fullName>
    </submittedName>
</protein>
<dbReference type="PANTHER" id="PTHR33178">
    <property type="match status" value="1"/>
</dbReference>
<comment type="caution">
    <text evidence="4">The sequence shown here is derived from an EMBL/GenBank/DDBJ whole genome shotgun (WGS) entry which is preliminary data.</text>
</comment>
<keyword evidence="2" id="KW-0732">Signal</keyword>
<dbReference type="EMBL" id="JAYFUM010000003">
    <property type="protein sequence ID" value="MEA5138049.1"/>
    <property type="molecule type" value="Genomic_DNA"/>
</dbReference>
<evidence type="ECO:0000313" key="5">
    <source>
        <dbReference type="Proteomes" id="UP001302949"/>
    </source>
</evidence>
<dbReference type="SUPFAM" id="SSF54909">
    <property type="entry name" value="Dimeric alpha+beta barrel"/>
    <property type="match status" value="1"/>
</dbReference>
<comment type="subunit">
    <text evidence="1">Homodimer.</text>
</comment>
<keyword evidence="5" id="KW-1185">Reference proteome</keyword>
<dbReference type="SMART" id="SM00886">
    <property type="entry name" value="Dabb"/>
    <property type="match status" value="1"/>
</dbReference>
<feature type="domain" description="Stress-response A/B barrel" evidence="3">
    <location>
        <begin position="30"/>
        <end position="125"/>
    </location>
</feature>